<feature type="compositionally biased region" description="Low complexity" evidence="8">
    <location>
        <begin position="884"/>
        <end position="893"/>
    </location>
</feature>
<dbReference type="SMART" id="SM00066">
    <property type="entry name" value="GAL4"/>
    <property type="match status" value="1"/>
</dbReference>
<keyword evidence="4" id="KW-0805">Transcription regulation</keyword>
<dbReference type="InterPro" id="IPR051711">
    <property type="entry name" value="Stress_Response_Reg"/>
</dbReference>
<dbReference type="PANTHER" id="PTHR47540:SF1">
    <property type="entry name" value="ACTIVATOR OF STRESS GENES 1-RELATED"/>
    <property type="match status" value="1"/>
</dbReference>
<dbReference type="InterPro" id="IPR036864">
    <property type="entry name" value="Zn2-C6_fun-type_DNA-bd_sf"/>
</dbReference>
<dbReference type="Pfam" id="PF04082">
    <property type="entry name" value="Fungal_trans"/>
    <property type="match status" value="1"/>
</dbReference>
<evidence type="ECO:0000313" key="10">
    <source>
        <dbReference type="EMBL" id="PHH61128.1"/>
    </source>
</evidence>
<dbReference type="PROSITE" id="PS00463">
    <property type="entry name" value="ZN2_CY6_FUNGAL_1"/>
    <property type="match status" value="1"/>
</dbReference>
<dbReference type="Proteomes" id="UP000226192">
    <property type="component" value="Unassembled WGS sequence"/>
</dbReference>
<dbReference type="GO" id="GO:0045944">
    <property type="term" value="P:positive regulation of transcription by RNA polymerase II"/>
    <property type="evidence" value="ECO:0007669"/>
    <property type="project" value="TreeGrafter"/>
</dbReference>
<dbReference type="GO" id="GO:0043565">
    <property type="term" value="F:sequence-specific DNA binding"/>
    <property type="evidence" value="ECO:0007669"/>
    <property type="project" value="TreeGrafter"/>
</dbReference>
<feature type="region of interest" description="Disordered" evidence="8">
    <location>
        <begin position="1"/>
        <end position="55"/>
    </location>
</feature>
<evidence type="ECO:0000256" key="6">
    <source>
        <dbReference type="ARBA" id="ARBA00023163"/>
    </source>
</evidence>
<comment type="caution">
    <text evidence="10">The sequence shown here is derived from an EMBL/GenBank/DDBJ whole genome shotgun (WGS) entry which is preliminary data.</text>
</comment>
<dbReference type="GO" id="GO:0006351">
    <property type="term" value="P:DNA-templated transcription"/>
    <property type="evidence" value="ECO:0007669"/>
    <property type="project" value="InterPro"/>
</dbReference>
<dbReference type="OrthoDB" id="422427at2759"/>
<keyword evidence="3" id="KW-0862">Zinc</keyword>
<dbReference type="EMBL" id="NJET01000115">
    <property type="protein sequence ID" value="PHH61128.1"/>
    <property type="molecule type" value="Genomic_DNA"/>
</dbReference>
<feature type="region of interest" description="Disordered" evidence="8">
    <location>
        <begin position="871"/>
        <end position="971"/>
    </location>
</feature>
<dbReference type="InterPro" id="IPR007219">
    <property type="entry name" value="XnlR_reg_dom"/>
</dbReference>
<evidence type="ECO:0000256" key="2">
    <source>
        <dbReference type="ARBA" id="ARBA00022723"/>
    </source>
</evidence>
<reference evidence="10 11" key="1">
    <citation type="submission" date="2017-06" db="EMBL/GenBank/DDBJ databases">
        <title>Ant-infecting Ophiocordyceps genomes reveal a high diversity of potential behavioral manipulation genes and a possible major role for enterotoxins.</title>
        <authorList>
            <person name="De Bekker C."/>
            <person name="Evans H.C."/>
            <person name="Brachmann A."/>
            <person name="Hughes D.P."/>
        </authorList>
    </citation>
    <scope>NUCLEOTIDE SEQUENCE [LARGE SCALE GENOMIC DNA]</scope>
    <source>
        <strain evidence="10 11">Map64</strain>
    </source>
</reference>
<evidence type="ECO:0000313" key="11">
    <source>
        <dbReference type="Proteomes" id="UP000226192"/>
    </source>
</evidence>
<dbReference type="SUPFAM" id="SSF57701">
    <property type="entry name" value="Zn2/Cys6 DNA-binding domain"/>
    <property type="match status" value="1"/>
</dbReference>
<feature type="compositionally biased region" description="Pro residues" evidence="8">
    <location>
        <begin position="910"/>
        <end position="926"/>
    </location>
</feature>
<dbReference type="SMART" id="SM00906">
    <property type="entry name" value="Fungal_trans"/>
    <property type="match status" value="1"/>
</dbReference>
<evidence type="ECO:0000256" key="4">
    <source>
        <dbReference type="ARBA" id="ARBA00023015"/>
    </source>
</evidence>
<feature type="domain" description="Zn(2)-C6 fungal-type" evidence="9">
    <location>
        <begin position="60"/>
        <end position="89"/>
    </location>
</feature>
<evidence type="ECO:0000256" key="3">
    <source>
        <dbReference type="ARBA" id="ARBA00022833"/>
    </source>
</evidence>
<accession>A0A2C5XFW3</accession>
<dbReference type="PROSITE" id="PS50048">
    <property type="entry name" value="ZN2_CY6_FUNGAL_2"/>
    <property type="match status" value="1"/>
</dbReference>
<dbReference type="CDD" id="cd12148">
    <property type="entry name" value="fungal_TF_MHR"/>
    <property type="match status" value="1"/>
</dbReference>
<evidence type="ECO:0000256" key="5">
    <source>
        <dbReference type="ARBA" id="ARBA00023125"/>
    </source>
</evidence>
<feature type="compositionally biased region" description="Basic and acidic residues" evidence="8">
    <location>
        <begin position="30"/>
        <end position="41"/>
    </location>
</feature>
<dbReference type="Pfam" id="PF00172">
    <property type="entry name" value="Zn_clus"/>
    <property type="match status" value="1"/>
</dbReference>
<name>A0A2C5XFW3_9HYPO</name>
<feature type="compositionally biased region" description="Low complexity" evidence="8">
    <location>
        <begin position="935"/>
        <end position="964"/>
    </location>
</feature>
<dbReference type="InterPro" id="IPR001138">
    <property type="entry name" value="Zn2Cys6_DnaBD"/>
</dbReference>
<protein>
    <recommendedName>
        <fullName evidence="9">Zn(2)-C6 fungal-type domain-containing protein</fullName>
    </recommendedName>
</protein>
<gene>
    <name evidence="10" type="ORF">CDD81_745</name>
</gene>
<dbReference type="CDD" id="cd00067">
    <property type="entry name" value="GAL4"/>
    <property type="match status" value="1"/>
</dbReference>
<dbReference type="PANTHER" id="PTHR47540">
    <property type="entry name" value="THIAMINE REPRESSIBLE GENES REGULATORY PROTEIN THI5"/>
    <property type="match status" value="1"/>
</dbReference>
<dbReference type="AlphaFoldDB" id="A0A2C5XFW3"/>
<keyword evidence="6" id="KW-0804">Transcription</keyword>
<sequence length="1013" mass="113428">MSGDMSEDEAGPLSVGDWQLQEGLSPADSPRSDVDMDEKAAVEGSSSAQPIQKRRRVTRACDECRRKKIKCDGKQPCTHCSVYSYECTYDKPSNRRRNPAPQYIEALENRLQLAESLLRKFMPDVDLTDRNLDPAVQQEFQNRERARANASKLRAGQTTEPEIPSDAKLTTMIDSIGQLDLDDRGGWDFHGTSSGHVFLRRMKDNFRGLLGPVSKVPFLPRPDRHPGLTGFDSPSSGPGSPFSTVSTYPELPPKETARKLCYYSLSCATCLLRIVHIPTFYERLDQVYGRPMDSLSQEDTHFLALVYAVLALGCMYNTLEDNRPGSGAYKAAIDQGVKYYKTARALLQDLAECRDIVTLQALLFMILFLQSTSNLSACYSFVGVALRSALRIGLHRNLQHERIGVVEQEVRRRVFYVIRQMDIYVSTMLGFPLLLNIDDVDQLYPTEVDDEYITNAGIIQPPPGTSSFFEAFNAQTRLMEVLGKITKYVYPTHGQDQAAMDGNKSSPPFLVSCARIQEIEADLRGWLDRLPETWRPSPEGPIEIVRVRHLLRFAYAHVQLVFYRPFLHYISPRLSQGKEFDPSYGYAAAAISVSRNIVHIGLEIRRQRVLSGPYWFMLYTEFFAVISLVFYVIENPEKPGVQEVLADAFAGRQMIADLADKSMSADRVTKSLQHLFDKLPERLDQSQTRPMASRKRSAAVAKTEASIPQPQASLLSPNTAMRGTDEFMRSRSGSGVISNYAFPTPDSRGSVGSMAHVTESTFADLSFASTMPDYLPMDLSSRATPDSTSTGSSNRQQYLPQAMGIQGVSNSVNKLDSLMFPSEDPFAYPNQPMMDLGFQQKPEDPSAITMAPPGQDSTFFFPTSFDGFGDQLLSQPSPFFMTPQQQQQQQQQQLFGLSGNPYDVLSMAPTQPPAPPQPQHPPPPIPQQHQHRQPQSRPPSQTQSQAQSRRSSVQQQQQQQQQQANTGGFFSGLRRARADKRHERQIEQMFTQQGMQPDFGSFFGSGRGGFQGM</sequence>
<dbReference type="STRING" id="1399860.A0A2C5XFW3"/>
<evidence type="ECO:0000256" key="1">
    <source>
        <dbReference type="ARBA" id="ARBA00004123"/>
    </source>
</evidence>
<proteinExistence type="predicted"/>
<evidence type="ECO:0000259" key="9">
    <source>
        <dbReference type="PROSITE" id="PS50048"/>
    </source>
</evidence>
<keyword evidence="5" id="KW-0238">DNA-binding</keyword>
<organism evidence="10 11">
    <name type="scientific">Ophiocordyceps australis</name>
    <dbReference type="NCBI Taxonomy" id="1399860"/>
    <lineage>
        <taxon>Eukaryota</taxon>
        <taxon>Fungi</taxon>
        <taxon>Dikarya</taxon>
        <taxon>Ascomycota</taxon>
        <taxon>Pezizomycotina</taxon>
        <taxon>Sordariomycetes</taxon>
        <taxon>Hypocreomycetidae</taxon>
        <taxon>Hypocreales</taxon>
        <taxon>Ophiocordycipitaceae</taxon>
        <taxon>Ophiocordyceps</taxon>
    </lineage>
</organism>
<keyword evidence="2" id="KW-0479">Metal-binding</keyword>
<dbReference type="GO" id="GO:0008270">
    <property type="term" value="F:zinc ion binding"/>
    <property type="evidence" value="ECO:0007669"/>
    <property type="project" value="InterPro"/>
</dbReference>
<evidence type="ECO:0000256" key="7">
    <source>
        <dbReference type="ARBA" id="ARBA00023242"/>
    </source>
</evidence>
<keyword evidence="11" id="KW-1185">Reference proteome</keyword>
<dbReference type="GO" id="GO:0005634">
    <property type="term" value="C:nucleus"/>
    <property type="evidence" value="ECO:0007669"/>
    <property type="project" value="UniProtKB-SubCell"/>
</dbReference>
<keyword evidence="7" id="KW-0539">Nucleus</keyword>
<dbReference type="GO" id="GO:0000981">
    <property type="term" value="F:DNA-binding transcription factor activity, RNA polymerase II-specific"/>
    <property type="evidence" value="ECO:0007669"/>
    <property type="project" value="InterPro"/>
</dbReference>
<evidence type="ECO:0000256" key="8">
    <source>
        <dbReference type="SAM" id="MobiDB-lite"/>
    </source>
</evidence>
<feature type="compositionally biased region" description="Acidic residues" evidence="8">
    <location>
        <begin position="1"/>
        <end position="10"/>
    </location>
</feature>
<comment type="subcellular location">
    <subcellularLocation>
        <location evidence="1">Nucleus</location>
    </subcellularLocation>
</comment>
<dbReference type="Gene3D" id="4.10.240.10">
    <property type="entry name" value="Zn(2)-C6 fungal-type DNA-binding domain"/>
    <property type="match status" value="1"/>
</dbReference>